<sequence length="196" mass="22459">MAVLVAEFILRFTVMLMDLEVITGILKNKLLRHAIILIPNWIYDESNNDKRFDKYSGKVASEKQGSSNDRALREELAIFSKEVIRFGNLCKDPIWHNLGRYFDKYASEKLATDNTPQDHSKGSMEAIVQQLINLAQNTSIIQFFPIRFMLQSNFIVILIGLTNSILQADEELLSDLGTDVKDECTKFDLVDNVKRK</sequence>
<name>A0A1D6MPG3_MAIZE</name>
<dbReference type="InterPro" id="IPR045021">
    <property type="entry name" value="PSI1/2/3"/>
</dbReference>
<dbReference type="GO" id="GO:0045927">
    <property type="term" value="P:positive regulation of growth"/>
    <property type="evidence" value="ECO:0007669"/>
    <property type="project" value="InterPro"/>
</dbReference>
<dbReference type="AlphaFoldDB" id="A0A1D6MPG3"/>
<dbReference type="EMBL" id="CM007649">
    <property type="protein sequence ID" value="ONM30938.1"/>
    <property type="molecule type" value="Genomic_DNA"/>
</dbReference>
<protein>
    <submittedName>
        <fullName evidence="1">Uncharacterized protein</fullName>
    </submittedName>
</protein>
<accession>A0A1D6MPG3</accession>
<reference evidence="1" key="1">
    <citation type="submission" date="2015-12" db="EMBL/GenBank/DDBJ databases">
        <title>Update maize B73 reference genome by single molecule sequencing technologies.</title>
        <authorList>
            <consortium name="Maize Genome Sequencing Project"/>
            <person name="Ware D."/>
        </authorList>
    </citation>
    <scope>NUCLEOTIDE SEQUENCE [LARGE SCALE GENOMIC DNA]</scope>
    <source>
        <tissue evidence="1">Seedling</tissue>
    </source>
</reference>
<gene>
    <name evidence="1" type="ORF">ZEAMMB73_Zm00001d040256</name>
</gene>
<organism evidence="1">
    <name type="scientific">Zea mays</name>
    <name type="common">Maize</name>
    <dbReference type="NCBI Taxonomy" id="4577"/>
    <lineage>
        <taxon>Eukaryota</taxon>
        <taxon>Viridiplantae</taxon>
        <taxon>Streptophyta</taxon>
        <taxon>Embryophyta</taxon>
        <taxon>Tracheophyta</taxon>
        <taxon>Spermatophyta</taxon>
        <taxon>Magnoliopsida</taxon>
        <taxon>Liliopsida</taxon>
        <taxon>Poales</taxon>
        <taxon>Poaceae</taxon>
        <taxon>PACMAD clade</taxon>
        <taxon>Panicoideae</taxon>
        <taxon>Andropogonodae</taxon>
        <taxon>Andropogoneae</taxon>
        <taxon>Tripsacinae</taxon>
        <taxon>Zea</taxon>
    </lineage>
</organism>
<dbReference type="PANTHER" id="PTHR31730">
    <property type="entry name" value="OS01G0873900 PROTEIN"/>
    <property type="match status" value="1"/>
</dbReference>
<proteinExistence type="predicted"/>
<dbReference type="PANTHER" id="PTHR31730:SF37">
    <property type="entry name" value="OS06G0716000 PROTEIN"/>
    <property type="match status" value="1"/>
</dbReference>
<evidence type="ECO:0000313" key="1">
    <source>
        <dbReference type="EMBL" id="ONM30938.1"/>
    </source>
</evidence>
<dbReference type="InParanoid" id="A0A1D6MPG3"/>